<dbReference type="EMBL" id="CP119326">
    <property type="protein sequence ID" value="WEK38771.1"/>
    <property type="molecule type" value="Genomic_DNA"/>
</dbReference>
<evidence type="ECO:0000259" key="5">
    <source>
        <dbReference type="PROSITE" id="PS50977"/>
    </source>
</evidence>
<keyword evidence="3" id="KW-0804">Transcription</keyword>
<feature type="DNA-binding region" description="H-T-H motif" evidence="4">
    <location>
        <begin position="39"/>
        <end position="58"/>
    </location>
</feature>
<accession>A0AAJ5WV09</accession>
<keyword evidence="1" id="KW-0805">Transcription regulation</keyword>
<dbReference type="AlphaFoldDB" id="A0AAJ5WV09"/>
<evidence type="ECO:0000256" key="4">
    <source>
        <dbReference type="PROSITE-ProRule" id="PRU00335"/>
    </source>
</evidence>
<evidence type="ECO:0000313" key="6">
    <source>
        <dbReference type="EMBL" id="WEK38771.1"/>
    </source>
</evidence>
<dbReference type="PANTHER" id="PTHR30055">
    <property type="entry name" value="HTH-TYPE TRANSCRIPTIONAL REGULATOR RUTR"/>
    <property type="match status" value="1"/>
</dbReference>
<feature type="domain" description="HTH tetR-type" evidence="5">
    <location>
        <begin position="16"/>
        <end position="76"/>
    </location>
</feature>
<dbReference type="Gene3D" id="1.10.357.10">
    <property type="entry name" value="Tetracycline Repressor, domain 2"/>
    <property type="match status" value="1"/>
</dbReference>
<dbReference type="InterPro" id="IPR009057">
    <property type="entry name" value="Homeodomain-like_sf"/>
</dbReference>
<proteinExistence type="predicted"/>
<dbReference type="Pfam" id="PF00440">
    <property type="entry name" value="TetR_N"/>
    <property type="match status" value="1"/>
</dbReference>
<evidence type="ECO:0000256" key="2">
    <source>
        <dbReference type="ARBA" id="ARBA00023125"/>
    </source>
</evidence>
<keyword evidence="2 4" id="KW-0238">DNA-binding</keyword>
<evidence type="ECO:0000256" key="1">
    <source>
        <dbReference type="ARBA" id="ARBA00023015"/>
    </source>
</evidence>
<protein>
    <submittedName>
        <fullName evidence="6">TetR/AcrR family transcriptional regulator</fullName>
    </submittedName>
</protein>
<gene>
    <name evidence="6" type="ORF">P0Y50_09430</name>
</gene>
<name>A0AAJ5WV09_9CAUL</name>
<organism evidence="6 7">
    <name type="scientific">Candidatus Brevundimonas colombiensis</name>
    <dbReference type="NCBI Taxonomy" id="3121376"/>
    <lineage>
        <taxon>Bacteria</taxon>
        <taxon>Pseudomonadati</taxon>
        <taxon>Pseudomonadota</taxon>
        <taxon>Alphaproteobacteria</taxon>
        <taxon>Caulobacterales</taxon>
        <taxon>Caulobacteraceae</taxon>
        <taxon>Brevundimonas</taxon>
    </lineage>
</organism>
<dbReference type="Proteomes" id="UP001213664">
    <property type="component" value="Chromosome"/>
</dbReference>
<dbReference type="SUPFAM" id="SSF46689">
    <property type="entry name" value="Homeodomain-like"/>
    <property type="match status" value="1"/>
</dbReference>
<dbReference type="GO" id="GO:0000976">
    <property type="term" value="F:transcription cis-regulatory region binding"/>
    <property type="evidence" value="ECO:0007669"/>
    <property type="project" value="TreeGrafter"/>
</dbReference>
<sequence>MTHYSPAGGVRDRAKTRIRNEIVSVSLRLFAERGYEAVTTQEIADAVGVTQRTLFRYFARKDMILFQADHDYVERFERYLDETIISAPTPFEAVASAFQSLAAYYDDNRGRVSLIYGLIQGSEHLRLIEQRRQQKIDLLAAYAMDGPDAYRTRETPPSLPSRIIAAVLFGAIRPIQRAWIRGELTGSLADYAAEGWAPLGPIHDAARSYAEKFTASSQD</sequence>
<dbReference type="PROSITE" id="PS50977">
    <property type="entry name" value="HTH_TETR_2"/>
    <property type="match status" value="1"/>
</dbReference>
<dbReference type="GO" id="GO:0003700">
    <property type="term" value="F:DNA-binding transcription factor activity"/>
    <property type="evidence" value="ECO:0007669"/>
    <property type="project" value="TreeGrafter"/>
</dbReference>
<dbReference type="PRINTS" id="PR00455">
    <property type="entry name" value="HTHTETR"/>
</dbReference>
<dbReference type="PANTHER" id="PTHR30055:SF238">
    <property type="entry name" value="MYCOFACTOCIN BIOSYNTHESIS TRANSCRIPTIONAL REGULATOR MFTR-RELATED"/>
    <property type="match status" value="1"/>
</dbReference>
<dbReference type="InterPro" id="IPR001647">
    <property type="entry name" value="HTH_TetR"/>
</dbReference>
<evidence type="ECO:0000313" key="7">
    <source>
        <dbReference type="Proteomes" id="UP001213664"/>
    </source>
</evidence>
<evidence type="ECO:0000256" key="3">
    <source>
        <dbReference type="ARBA" id="ARBA00023163"/>
    </source>
</evidence>
<reference evidence="6" key="1">
    <citation type="submission" date="2023-03" db="EMBL/GenBank/DDBJ databases">
        <title>Andean soil-derived lignocellulolytic bacterial consortium as a source of novel taxa and putative plastic-active enzymes.</title>
        <authorList>
            <person name="Diaz-Garcia L."/>
            <person name="Chuvochina M."/>
            <person name="Feuerriegel G."/>
            <person name="Bunk B."/>
            <person name="Sproer C."/>
            <person name="Streit W.R."/>
            <person name="Rodriguez L.M."/>
            <person name="Overmann J."/>
            <person name="Jimenez D.J."/>
        </authorList>
    </citation>
    <scope>NUCLEOTIDE SEQUENCE</scope>
    <source>
        <strain evidence="6">MAG 833</strain>
    </source>
</reference>
<dbReference type="InterPro" id="IPR050109">
    <property type="entry name" value="HTH-type_TetR-like_transc_reg"/>
</dbReference>